<gene>
    <name evidence="1" type="ORF">L873DRAFT_1787242</name>
</gene>
<proteinExistence type="predicted"/>
<evidence type="ECO:0000313" key="1">
    <source>
        <dbReference type="EMBL" id="RPB03108.1"/>
    </source>
</evidence>
<name>A0A3N4K0R5_9PEZI</name>
<dbReference type="AlphaFoldDB" id="A0A3N4K0R5"/>
<evidence type="ECO:0000313" key="2">
    <source>
        <dbReference type="Proteomes" id="UP000276215"/>
    </source>
</evidence>
<dbReference type="Proteomes" id="UP000276215">
    <property type="component" value="Unassembled WGS sequence"/>
</dbReference>
<reference evidence="1 2" key="1">
    <citation type="journal article" date="2018" name="Nat. Ecol. Evol.">
        <title>Pezizomycetes genomes reveal the molecular basis of ectomycorrhizal truffle lifestyle.</title>
        <authorList>
            <person name="Murat C."/>
            <person name="Payen T."/>
            <person name="Noel B."/>
            <person name="Kuo A."/>
            <person name="Morin E."/>
            <person name="Chen J."/>
            <person name="Kohler A."/>
            <person name="Krizsan K."/>
            <person name="Balestrini R."/>
            <person name="Da Silva C."/>
            <person name="Montanini B."/>
            <person name="Hainaut M."/>
            <person name="Levati E."/>
            <person name="Barry K.W."/>
            <person name="Belfiori B."/>
            <person name="Cichocki N."/>
            <person name="Clum A."/>
            <person name="Dockter R.B."/>
            <person name="Fauchery L."/>
            <person name="Guy J."/>
            <person name="Iotti M."/>
            <person name="Le Tacon F."/>
            <person name="Lindquist E.A."/>
            <person name="Lipzen A."/>
            <person name="Malagnac F."/>
            <person name="Mello A."/>
            <person name="Molinier V."/>
            <person name="Miyauchi S."/>
            <person name="Poulain J."/>
            <person name="Riccioni C."/>
            <person name="Rubini A."/>
            <person name="Sitrit Y."/>
            <person name="Splivallo R."/>
            <person name="Traeger S."/>
            <person name="Wang M."/>
            <person name="Zifcakova L."/>
            <person name="Wipf D."/>
            <person name="Zambonelli A."/>
            <person name="Paolocci F."/>
            <person name="Nowrousian M."/>
            <person name="Ottonello S."/>
            <person name="Baldrian P."/>
            <person name="Spatafora J.W."/>
            <person name="Henrissat B."/>
            <person name="Nagy L.G."/>
            <person name="Aury J.M."/>
            <person name="Wincker P."/>
            <person name="Grigoriev I.V."/>
            <person name="Bonfante P."/>
            <person name="Martin F.M."/>
        </authorList>
    </citation>
    <scope>NUCLEOTIDE SEQUENCE [LARGE SCALE GENOMIC DNA]</scope>
    <source>
        <strain evidence="1 2">120613-1</strain>
    </source>
</reference>
<sequence>MFNPFLSSIGSDKVTGKMMSAYAYIWTVVRGLEVGLRVLCYGVGDVGGAGEVDEAKEANEVSGLSGLLRKARMRGGGREEGEREAVAVARGITRTSAGGPRGGTSSGYVDALEASEGRTVAPVAVGAHEESAATAILDVGAGGHRSLSRTDGPPQFSQPPFQNNGFPYHQLQIPLLTQPETFETPETICYRSGNPNQSSYQKGKKI</sequence>
<accession>A0A3N4K0R5</accession>
<organism evidence="1 2">
    <name type="scientific">Choiromyces venosus 120613-1</name>
    <dbReference type="NCBI Taxonomy" id="1336337"/>
    <lineage>
        <taxon>Eukaryota</taxon>
        <taxon>Fungi</taxon>
        <taxon>Dikarya</taxon>
        <taxon>Ascomycota</taxon>
        <taxon>Pezizomycotina</taxon>
        <taxon>Pezizomycetes</taxon>
        <taxon>Pezizales</taxon>
        <taxon>Tuberaceae</taxon>
        <taxon>Choiromyces</taxon>
    </lineage>
</organism>
<keyword evidence="2" id="KW-1185">Reference proteome</keyword>
<protein>
    <submittedName>
        <fullName evidence="1">Uncharacterized protein</fullName>
    </submittedName>
</protein>
<dbReference type="EMBL" id="ML120364">
    <property type="protein sequence ID" value="RPB03108.1"/>
    <property type="molecule type" value="Genomic_DNA"/>
</dbReference>